<keyword evidence="3" id="KW-1185">Reference proteome</keyword>
<reference evidence="3" key="1">
    <citation type="journal article" date="2008" name="Nat. Genet.">
        <title>The Pristionchus pacificus genome provides a unique perspective on nematode lifestyle and parasitism.</title>
        <authorList>
            <person name="Dieterich C."/>
            <person name="Clifton S.W."/>
            <person name="Schuster L.N."/>
            <person name="Chinwalla A."/>
            <person name="Delehaunty K."/>
            <person name="Dinkelacker I."/>
            <person name="Fulton L."/>
            <person name="Fulton R."/>
            <person name="Godfrey J."/>
            <person name="Minx P."/>
            <person name="Mitreva M."/>
            <person name="Roeseler W."/>
            <person name="Tian H."/>
            <person name="Witte H."/>
            <person name="Yang S.P."/>
            <person name="Wilson R.K."/>
            <person name="Sommer R.J."/>
        </authorList>
    </citation>
    <scope>NUCLEOTIDE SEQUENCE [LARGE SCALE GENOMIC DNA]</scope>
    <source>
        <strain evidence="3">PS312</strain>
    </source>
</reference>
<evidence type="ECO:0000313" key="3">
    <source>
        <dbReference type="Proteomes" id="UP000005239"/>
    </source>
</evidence>
<sequence length="339" mass="38888">MHSIKTEEPIAVESTSHSPVKTIKTEHDEENAAFSTAPIKNFQVKQTSAPIEGEKKPTLNLDWNLHYKFWNTKMTESNTCPKCGDFAGAIDPVRRAHYIRYHYDIYYSVIGQRAKEVWVSRRLGGRPERNPRTRACLHCSQARGTRKFFDGRIKLLKHIAKEHPEVFTQFRDEYAELSQDAKVDDKELHDLLTAVHSPQVAAPVAAAPVEEPKKEEKQEKKLRQKRKEALPYHTSLTMFNTAPILTQESAQIPPPLAQQQPTPTESEQANVVPQLLPQFPMMPFYLPQPMNFLLPFSMIPQFPQPFMFNPLLFSPMSNLFALPNMFQPQQPTIIDLTDD</sequence>
<feature type="region of interest" description="Disordered" evidence="1">
    <location>
        <begin position="202"/>
        <end position="227"/>
    </location>
</feature>
<evidence type="ECO:0000256" key="1">
    <source>
        <dbReference type="SAM" id="MobiDB-lite"/>
    </source>
</evidence>
<protein>
    <submittedName>
        <fullName evidence="2">Uncharacterized protein</fullName>
    </submittedName>
</protein>
<gene>
    <name evidence="2" type="primary">WBGene00116269</name>
</gene>
<organism evidence="2 3">
    <name type="scientific">Pristionchus pacificus</name>
    <name type="common">Parasitic nematode worm</name>
    <dbReference type="NCBI Taxonomy" id="54126"/>
    <lineage>
        <taxon>Eukaryota</taxon>
        <taxon>Metazoa</taxon>
        <taxon>Ecdysozoa</taxon>
        <taxon>Nematoda</taxon>
        <taxon>Chromadorea</taxon>
        <taxon>Rhabditida</taxon>
        <taxon>Rhabditina</taxon>
        <taxon>Diplogasteromorpha</taxon>
        <taxon>Diplogasteroidea</taxon>
        <taxon>Neodiplogasteridae</taxon>
        <taxon>Pristionchus</taxon>
    </lineage>
</organism>
<accession>A0A8R1YJH3</accession>
<name>A0A2A6C5H3_PRIPA</name>
<dbReference type="Proteomes" id="UP000005239">
    <property type="component" value="Unassembled WGS sequence"/>
</dbReference>
<evidence type="ECO:0000313" key="2">
    <source>
        <dbReference type="EnsemblMetazoa" id="PPA26715.1"/>
    </source>
</evidence>
<reference evidence="2" key="2">
    <citation type="submission" date="2022-06" db="UniProtKB">
        <authorList>
            <consortium name="EnsemblMetazoa"/>
        </authorList>
    </citation>
    <scope>IDENTIFICATION</scope>
    <source>
        <strain evidence="2">PS312</strain>
    </source>
</reference>
<dbReference type="AlphaFoldDB" id="A0A2A6C5H3"/>
<dbReference type="EnsemblMetazoa" id="PPA26715.1">
    <property type="protein sequence ID" value="PPA26715.1"/>
    <property type="gene ID" value="WBGene00116269"/>
</dbReference>
<proteinExistence type="predicted"/>
<accession>A0A2A6C5H3</accession>
<feature type="compositionally biased region" description="Basic and acidic residues" evidence="1">
    <location>
        <begin position="210"/>
        <end position="221"/>
    </location>
</feature>